<dbReference type="STRING" id="391616.OA238_c23080"/>
<dbReference type="HOGENOM" id="CLU_1957340_0_0_5"/>
<sequence>MGNRSQQINEIFQTSIRAAGQNMNGSIPVTVDVELVRFHSLTERTRFSVGGVHSITFSMTIRNAETGEILEQSRTLNGDFAALGGRAAMAADNQGQGQKVRITAHLTNLFFRELTGLELQTNNAQAGT</sequence>
<name>M9RJM2_9RHOB</name>
<gene>
    <name evidence="1" type="ORF">OA238_c23080</name>
</gene>
<accession>M9RJM2</accession>
<dbReference type="Pfam" id="PF20569">
    <property type="entry name" value="DUF6778"/>
    <property type="match status" value="1"/>
</dbReference>
<dbReference type="InterPro" id="IPR046705">
    <property type="entry name" value="DUF6778"/>
</dbReference>
<dbReference type="eggNOG" id="ENOG5031MX4">
    <property type="taxonomic scope" value="Bacteria"/>
</dbReference>
<protein>
    <submittedName>
        <fullName evidence="1">Uncharacterized protein</fullName>
    </submittedName>
</protein>
<proteinExistence type="predicted"/>
<dbReference type="EMBL" id="CP003742">
    <property type="protein sequence ID" value="AGI72382.1"/>
    <property type="molecule type" value="Genomic_DNA"/>
</dbReference>
<organism evidence="1 2">
    <name type="scientific">Octadecabacter arcticus 238</name>
    <dbReference type="NCBI Taxonomy" id="391616"/>
    <lineage>
        <taxon>Bacteria</taxon>
        <taxon>Pseudomonadati</taxon>
        <taxon>Pseudomonadota</taxon>
        <taxon>Alphaproteobacteria</taxon>
        <taxon>Rhodobacterales</taxon>
        <taxon>Roseobacteraceae</taxon>
        <taxon>Octadecabacter</taxon>
    </lineage>
</organism>
<evidence type="ECO:0000313" key="2">
    <source>
        <dbReference type="Proteomes" id="UP000004688"/>
    </source>
</evidence>
<dbReference type="KEGG" id="oar:OA238_c23080"/>
<dbReference type="AlphaFoldDB" id="M9RJM2"/>
<evidence type="ECO:0000313" key="1">
    <source>
        <dbReference type="EMBL" id="AGI72382.1"/>
    </source>
</evidence>
<dbReference type="OrthoDB" id="7836640at2"/>
<keyword evidence="2" id="KW-1185">Reference proteome</keyword>
<dbReference type="Proteomes" id="UP000004688">
    <property type="component" value="Chromosome"/>
</dbReference>
<reference evidence="1 2" key="1">
    <citation type="journal article" date="2013" name="PLoS ONE">
        <title>Poles Apart: Arctic and Antarctic Octadecabacter strains Share High Genome Plasticity and a New Type of Xanthorhodopsin.</title>
        <authorList>
            <person name="Vollmers J."/>
            <person name="Voget S."/>
            <person name="Dietrich S."/>
            <person name="Gollnow K."/>
            <person name="Smits M."/>
            <person name="Meyer K."/>
            <person name="Brinkhoff T."/>
            <person name="Simon M."/>
            <person name="Daniel R."/>
        </authorList>
    </citation>
    <scope>NUCLEOTIDE SEQUENCE [LARGE SCALE GENOMIC DNA]</scope>
    <source>
        <strain evidence="1 2">238</strain>
    </source>
</reference>
<dbReference type="RefSeq" id="WP_015495477.1">
    <property type="nucleotide sequence ID" value="NC_020908.1"/>
</dbReference>